<feature type="compositionally biased region" description="Basic and acidic residues" evidence="5">
    <location>
        <begin position="262"/>
        <end position="279"/>
    </location>
</feature>
<comment type="caution">
    <text evidence="7">The sequence shown here is derived from an EMBL/GenBank/DDBJ whole genome shotgun (WGS) entry which is preliminary data.</text>
</comment>
<evidence type="ECO:0000256" key="4">
    <source>
        <dbReference type="PROSITE-ProRule" id="PRU00134"/>
    </source>
</evidence>
<proteinExistence type="predicted"/>
<evidence type="ECO:0000313" key="7">
    <source>
        <dbReference type="EMBL" id="KAJ7190105.1"/>
    </source>
</evidence>
<keyword evidence="8" id="KW-1185">Reference proteome</keyword>
<dbReference type="GO" id="GO:0008270">
    <property type="term" value="F:zinc ion binding"/>
    <property type="evidence" value="ECO:0007669"/>
    <property type="project" value="UniProtKB-KW"/>
</dbReference>
<keyword evidence="1" id="KW-0479">Metal-binding</keyword>
<name>A0AAD6Y1G9_9AGAR</name>
<evidence type="ECO:0000256" key="3">
    <source>
        <dbReference type="ARBA" id="ARBA00022833"/>
    </source>
</evidence>
<organism evidence="7 8">
    <name type="scientific">Mycena pura</name>
    <dbReference type="NCBI Taxonomy" id="153505"/>
    <lineage>
        <taxon>Eukaryota</taxon>
        <taxon>Fungi</taxon>
        <taxon>Dikarya</taxon>
        <taxon>Basidiomycota</taxon>
        <taxon>Agaricomycotina</taxon>
        <taxon>Agaricomycetes</taxon>
        <taxon>Agaricomycetidae</taxon>
        <taxon>Agaricales</taxon>
        <taxon>Marasmiineae</taxon>
        <taxon>Mycenaceae</taxon>
        <taxon>Mycena</taxon>
    </lineage>
</organism>
<feature type="domain" description="MYND-type" evidence="6">
    <location>
        <begin position="296"/>
        <end position="336"/>
    </location>
</feature>
<evidence type="ECO:0000313" key="8">
    <source>
        <dbReference type="Proteomes" id="UP001219525"/>
    </source>
</evidence>
<keyword evidence="3" id="KW-0862">Zinc</keyword>
<dbReference type="GO" id="GO:0005634">
    <property type="term" value="C:nucleus"/>
    <property type="evidence" value="ECO:0007669"/>
    <property type="project" value="TreeGrafter"/>
</dbReference>
<dbReference type="PANTHER" id="PTHR10237:SF14">
    <property type="entry name" value="MYND-TYPE DOMAIN-CONTAINING PROTEIN"/>
    <property type="match status" value="1"/>
</dbReference>
<dbReference type="EMBL" id="JARJCW010000157">
    <property type="protein sequence ID" value="KAJ7190105.1"/>
    <property type="molecule type" value="Genomic_DNA"/>
</dbReference>
<dbReference type="GO" id="GO:0000981">
    <property type="term" value="F:DNA-binding transcription factor activity, RNA polymerase II-specific"/>
    <property type="evidence" value="ECO:0007669"/>
    <property type="project" value="TreeGrafter"/>
</dbReference>
<dbReference type="Pfam" id="PF01753">
    <property type="entry name" value="zf-MYND"/>
    <property type="match status" value="1"/>
</dbReference>
<evidence type="ECO:0000256" key="1">
    <source>
        <dbReference type="ARBA" id="ARBA00022723"/>
    </source>
</evidence>
<gene>
    <name evidence="7" type="ORF">GGX14DRAFT_408295</name>
</gene>
<dbReference type="Gene3D" id="6.10.140.2220">
    <property type="match status" value="1"/>
</dbReference>
<protein>
    <recommendedName>
        <fullName evidence="6">MYND-type domain-containing protein</fullName>
    </recommendedName>
</protein>
<evidence type="ECO:0000256" key="2">
    <source>
        <dbReference type="ARBA" id="ARBA00022771"/>
    </source>
</evidence>
<dbReference type="InterPro" id="IPR002893">
    <property type="entry name" value="Znf_MYND"/>
</dbReference>
<keyword evidence="2 4" id="KW-0863">Zinc-finger</keyword>
<reference evidence="7" key="1">
    <citation type="submission" date="2023-03" db="EMBL/GenBank/DDBJ databases">
        <title>Massive genome expansion in bonnet fungi (Mycena s.s.) driven by repeated elements and novel gene families across ecological guilds.</title>
        <authorList>
            <consortium name="Lawrence Berkeley National Laboratory"/>
            <person name="Harder C.B."/>
            <person name="Miyauchi S."/>
            <person name="Viragh M."/>
            <person name="Kuo A."/>
            <person name="Thoen E."/>
            <person name="Andreopoulos B."/>
            <person name="Lu D."/>
            <person name="Skrede I."/>
            <person name="Drula E."/>
            <person name="Henrissat B."/>
            <person name="Morin E."/>
            <person name="Kohler A."/>
            <person name="Barry K."/>
            <person name="LaButti K."/>
            <person name="Morin E."/>
            <person name="Salamov A."/>
            <person name="Lipzen A."/>
            <person name="Mereny Z."/>
            <person name="Hegedus B."/>
            <person name="Baldrian P."/>
            <person name="Stursova M."/>
            <person name="Weitz H."/>
            <person name="Taylor A."/>
            <person name="Grigoriev I.V."/>
            <person name="Nagy L.G."/>
            <person name="Martin F."/>
            <person name="Kauserud H."/>
        </authorList>
    </citation>
    <scope>NUCLEOTIDE SEQUENCE</scope>
    <source>
        <strain evidence="7">9144</strain>
    </source>
</reference>
<sequence length="602" mass="68003">MRNFTRRQCLRVAQLASKNDLTDHEFHEWLDLRDAHEKCKPPEKHTDRNDWNTHCEMGLTLCYAHFHLSDSPDPYNAAEFSASPNLPITEMNTYISMWAKGLIQKEGLLVVRATEFLDDGDFETEWAQMHLERKQELVLEALYRGACAAPRQYSRSDCPEMTVAGLTGEGEYNLISLLKTAIASDATGSGYLPELYFFKHPKVEQEYSIPEVASENHKAVVYETLLLRSMYIADTLLGFINAYQGIPDERPTQREMYAAPVRTEERKKIGAETRARAKQEGYPLTKSDPTPVATACAKCRTHTDRASLKRCSRCQITWYCSAECQKQDWKEHKRICGKKNFDPANVAPTPAAPPHFHGCPAIDNGFKRSLALWQQIQCLSQADSQEMDYHVCPHGFFVTSNVPNSTQLMLIKQKRSLSIIFCGAGEEVHMTFLVARRRAMATGARTAVATMLTLLAGDYATSTISRSGAAVTREMLRRQLTREYGINDLPDWATVQAAAAGFVAPTVREVAEEMQFYHERFMQSEAAQAGTENGYEEWYRAGCPLQDPARESDAYVWESEPPEDDALDEDSDDDSDTELYSGSDSLVETMQRLMQHFLPISS</sequence>
<dbReference type="PROSITE" id="PS50865">
    <property type="entry name" value="ZF_MYND_2"/>
    <property type="match status" value="1"/>
</dbReference>
<evidence type="ECO:0000259" key="6">
    <source>
        <dbReference type="PROSITE" id="PS50865"/>
    </source>
</evidence>
<dbReference type="AlphaFoldDB" id="A0AAD6Y1G9"/>
<dbReference type="PROSITE" id="PS01360">
    <property type="entry name" value="ZF_MYND_1"/>
    <property type="match status" value="1"/>
</dbReference>
<accession>A0AAD6Y1G9</accession>
<feature type="region of interest" description="Disordered" evidence="5">
    <location>
        <begin position="550"/>
        <end position="584"/>
    </location>
</feature>
<feature type="compositionally biased region" description="Acidic residues" evidence="5">
    <location>
        <begin position="560"/>
        <end position="577"/>
    </location>
</feature>
<evidence type="ECO:0000256" key="5">
    <source>
        <dbReference type="SAM" id="MobiDB-lite"/>
    </source>
</evidence>
<dbReference type="SUPFAM" id="SSF144232">
    <property type="entry name" value="HIT/MYND zinc finger-like"/>
    <property type="match status" value="1"/>
</dbReference>
<dbReference type="InterPro" id="IPR024119">
    <property type="entry name" value="TF_DEAF-1"/>
</dbReference>
<feature type="region of interest" description="Disordered" evidence="5">
    <location>
        <begin position="261"/>
        <end position="286"/>
    </location>
</feature>
<dbReference type="PANTHER" id="PTHR10237">
    <property type="entry name" value="DEFORMED EPIDERMAL AUTOREGULATORY FACTOR 1 HOMOLOG SUPPRESSIN"/>
    <property type="match status" value="1"/>
</dbReference>
<dbReference type="Proteomes" id="UP001219525">
    <property type="component" value="Unassembled WGS sequence"/>
</dbReference>